<dbReference type="KEGG" id="tva:4757462"/>
<dbReference type="InterPro" id="IPR016024">
    <property type="entry name" value="ARM-type_fold"/>
</dbReference>
<evidence type="ECO:0000313" key="2">
    <source>
        <dbReference type="Proteomes" id="UP000001542"/>
    </source>
</evidence>
<keyword evidence="2" id="KW-1185">Reference proteome</keyword>
<dbReference type="SUPFAM" id="SSF48371">
    <property type="entry name" value="ARM repeat"/>
    <property type="match status" value="1"/>
</dbReference>
<dbReference type="InterPro" id="IPR011989">
    <property type="entry name" value="ARM-like"/>
</dbReference>
<dbReference type="Gene3D" id="1.25.10.10">
    <property type="entry name" value="Leucine-rich Repeat Variant"/>
    <property type="match status" value="1"/>
</dbReference>
<dbReference type="RefSeq" id="XP_001312582.1">
    <property type="nucleotide sequence ID" value="XM_001312581.1"/>
</dbReference>
<dbReference type="EMBL" id="DS113630">
    <property type="protein sequence ID" value="EAX99652.1"/>
    <property type="molecule type" value="Genomic_DNA"/>
</dbReference>
<dbReference type="SMR" id="A2F623"/>
<evidence type="ECO:0000313" key="1">
    <source>
        <dbReference type="EMBL" id="EAX99652.1"/>
    </source>
</evidence>
<protein>
    <submittedName>
        <fullName evidence="1">Uncharacterized protein</fullName>
    </submittedName>
</protein>
<reference evidence="1" key="1">
    <citation type="submission" date="2006-10" db="EMBL/GenBank/DDBJ databases">
        <authorList>
            <person name="Amadeo P."/>
            <person name="Zhao Q."/>
            <person name="Wortman J."/>
            <person name="Fraser-Liggett C."/>
            <person name="Carlton J."/>
        </authorList>
    </citation>
    <scope>NUCLEOTIDE SEQUENCE</scope>
    <source>
        <strain evidence="1">G3</strain>
    </source>
</reference>
<reference evidence="1" key="2">
    <citation type="journal article" date="2007" name="Science">
        <title>Draft genome sequence of the sexually transmitted pathogen Trichomonas vaginalis.</title>
        <authorList>
            <person name="Carlton J.M."/>
            <person name="Hirt R.P."/>
            <person name="Silva J.C."/>
            <person name="Delcher A.L."/>
            <person name="Schatz M."/>
            <person name="Zhao Q."/>
            <person name="Wortman J.R."/>
            <person name="Bidwell S.L."/>
            <person name="Alsmark U.C.M."/>
            <person name="Besteiro S."/>
            <person name="Sicheritz-Ponten T."/>
            <person name="Noel C.J."/>
            <person name="Dacks J.B."/>
            <person name="Foster P.G."/>
            <person name="Simillion C."/>
            <person name="Van de Peer Y."/>
            <person name="Miranda-Saavedra D."/>
            <person name="Barton G.J."/>
            <person name="Westrop G.D."/>
            <person name="Mueller S."/>
            <person name="Dessi D."/>
            <person name="Fiori P.L."/>
            <person name="Ren Q."/>
            <person name="Paulsen I."/>
            <person name="Zhang H."/>
            <person name="Bastida-Corcuera F.D."/>
            <person name="Simoes-Barbosa A."/>
            <person name="Brown M.T."/>
            <person name="Hayes R.D."/>
            <person name="Mukherjee M."/>
            <person name="Okumura C.Y."/>
            <person name="Schneider R."/>
            <person name="Smith A.J."/>
            <person name="Vanacova S."/>
            <person name="Villalvazo M."/>
            <person name="Haas B.J."/>
            <person name="Pertea M."/>
            <person name="Feldblyum T.V."/>
            <person name="Utterback T.R."/>
            <person name="Shu C.L."/>
            <person name="Osoegawa K."/>
            <person name="de Jong P.J."/>
            <person name="Hrdy I."/>
            <person name="Horvathova L."/>
            <person name="Zubacova Z."/>
            <person name="Dolezal P."/>
            <person name="Malik S.B."/>
            <person name="Logsdon J.M. Jr."/>
            <person name="Henze K."/>
            <person name="Gupta A."/>
            <person name="Wang C.C."/>
            <person name="Dunne R.L."/>
            <person name="Upcroft J.A."/>
            <person name="Upcroft P."/>
            <person name="White O."/>
            <person name="Salzberg S.L."/>
            <person name="Tang P."/>
            <person name="Chiu C.-H."/>
            <person name="Lee Y.-S."/>
            <person name="Embley T.M."/>
            <person name="Coombs G.H."/>
            <person name="Mottram J.C."/>
            <person name="Tachezy J."/>
            <person name="Fraser-Liggett C.M."/>
            <person name="Johnson P.J."/>
        </authorList>
    </citation>
    <scope>NUCLEOTIDE SEQUENCE [LARGE SCALE GENOMIC DNA]</scope>
    <source>
        <strain evidence="1">G3</strain>
    </source>
</reference>
<name>A2F623_TRIV3</name>
<dbReference type="Proteomes" id="UP000001542">
    <property type="component" value="Unassembled WGS sequence"/>
</dbReference>
<dbReference type="InParanoid" id="A2F623"/>
<sequence length="399" mass="46656">MEYKEGQENHKCDEAYPILDNEKELKAYDNLKKVVEWSFIDKKQFLDLPFYLQSLEEFPEDYICQESLLKTFVELYNDENQQISQAAMRVLIYIMEHASDETNLEIVDLSNIKEKTLSYLDLINSDQLKIDIIRLVTCICTIDSDYFDYFGPFFEQELKTQNKQLFSVLIHQIYKLIQRTENSMVVEILQLTKFPTGINDLDIILFKCHQILAKQDIFILDIDKLFSDDFSPYNKQVLLLLLELASDNDDFCGLLAGKQIVLQGLIESNNLLLSLALLLLIAGSPWGNKLLPYMDRFIDLYRSSEFNIKISTLKVILQIIMTTNCQNMTDDLFGIIEESLTYENHDILMLSLISLIKLRYFTEECIHNASELLQSDDNEVYQHASYYLKLYDDLQKSQK</sequence>
<dbReference type="AlphaFoldDB" id="A2F623"/>
<organism evidence="1 2">
    <name type="scientific">Trichomonas vaginalis (strain ATCC PRA-98 / G3)</name>
    <dbReference type="NCBI Taxonomy" id="412133"/>
    <lineage>
        <taxon>Eukaryota</taxon>
        <taxon>Metamonada</taxon>
        <taxon>Parabasalia</taxon>
        <taxon>Trichomonadida</taxon>
        <taxon>Trichomonadidae</taxon>
        <taxon>Trichomonas</taxon>
    </lineage>
</organism>
<gene>
    <name evidence="1" type="ORF">TVAG_091190</name>
</gene>
<proteinExistence type="predicted"/>
<accession>A2F623</accession>
<dbReference type="VEuPathDB" id="TrichDB:TVAGG3_0578930"/>
<dbReference type="VEuPathDB" id="TrichDB:TVAG_091190"/>